<reference evidence="2 4" key="1">
    <citation type="submission" date="2023-07" db="EMBL/GenBank/DDBJ databases">
        <title>Unpublished Manusciprt.</title>
        <authorList>
            <person name="Aydin F."/>
            <person name="Tarhane S."/>
            <person name="Saticioglu I.B."/>
            <person name="Karakaya E."/>
            <person name="Abay S."/>
            <person name="Guran O."/>
            <person name="Bozkurt E."/>
            <person name="Uzum N."/>
            <person name="Olgun K."/>
            <person name="Jablonski D."/>
        </authorList>
    </citation>
    <scope>NUCLEOTIDE SEQUENCE</scope>
    <source>
        <strain evidence="4">faydin-H75</strain>
        <strain evidence="2">Faydin-H76</strain>
    </source>
</reference>
<keyword evidence="4" id="KW-1185">Reference proteome</keyword>
<dbReference type="RefSeq" id="WP_305517586.1">
    <property type="nucleotide sequence ID" value="NZ_JAUPEV010000013.1"/>
</dbReference>
<gene>
    <name evidence="1" type="ORF">Q5I04_07465</name>
    <name evidence="2" type="ORF">Q5I06_07795</name>
</gene>
<sequence>MQTNFQINNDPKKRTLIKKGFKAFVNQEYKIALRFFSDALFLDKDDLSARIGLLLSDMAMDFPREAYGFYELYETMTNTQPRVARAKIQHQILELINSFDANLDKMSTVISNEDNAEAENIDGILYPDFKKICQNKNFKEVFENLIFSTKIVFTNKNDFYDFLDLLVENNFYEMSISYIENMPGVAIYDTKIRKILQKAVNKTK</sequence>
<evidence type="ECO:0000313" key="3">
    <source>
        <dbReference type="Proteomes" id="UP001177258"/>
    </source>
</evidence>
<keyword evidence="2" id="KW-0418">Kinase</keyword>
<name>A0AA90ST69_9HELI</name>
<evidence type="ECO:0000313" key="1">
    <source>
        <dbReference type="EMBL" id="MDO7253746.1"/>
    </source>
</evidence>
<accession>A0AA90ST69</accession>
<organism evidence="2 3">
    <name type="scientific">Helicobacter cappadocius</name>
    <dbReference type="NCBI Taxonomy" id="3063998"/>
    <lineage>
        <taxon>Bacteria</taxon>
        <taxon>Pseudomonadati</taxon>
        <taxon>Campylobacterota</taxon>
        <taxon>Epsilonproteobacteria</taxon>
        <taxon>Campylobacterales</taxon>
        <taxon>Helicobacteraceae</taxon>
        <taxon>Helicobacter</taxon>
    </lineage>
</organism>
<comment type="caution">
    <text evidence="2">The sequence shown here is derived from an EMBL/GenBank/DDBJ whole genome shotgun (WGS) entry which is preliminary data.</text>
</comment>
<dbReference type="EMBL" id="JAUPEV010000013">
    <property type="protein sequence ID" value="MDO7253746.1"/>
    <property type="molecule type" value="Genomic_DNA"/>
</dbReference>
<keyword evidence="2" id="KW-0808">Transferase</keyword>
<dbReference type="Proteomes" id="UP001177258">
    <property type="component" value="Unassembled WGS sequence"/>
</dbReference>
<reference evidence="1 3" key="3">
    <citation type="journal article" date="2024" name="Syst. Appl. Microbiol.">
        <title>Helicobacter cappadocius sp. nov., from lizards: The first psychrotrophic Helicobacter species.</title>
        <authorList>
            <person name="Aydin F."/>
            <person name="Tarhane S."/>
            <person name="Karakaya E."/>
            <person name="Abay S."/>
            <person name="Kayman T."/>
            <person name="Guran O."/>
            <person name="Bozkurt E."/>
            <person name="Uzum N."/>
            <person name="Avci A."/>
            <person name="Olgun K."/>
            <person name="Jablonski D."/>
            <person name="Guran C."/>
            <person name="Burcin Saticioglu I."/>
        </authorList>
    </citation>
    <scope>NUCLEOTIDE SEQUENCE [LARGE SCALE GENOMIC DNA]</scope>
    <source>
        <strain evidence="1">Faydin-H75</strain>
        <strain evidence="3">faydin-H76</strain>
    </source>
</reference>
<protein>
    <submittedName>
        <fullName evidence="2">Histidine kinase</fullName>
    </submittedName>
</protein>
<evidence type="ECO:0000313" key="4">
    <source>
        <dbReference type="Proteomes" id="UP001240777"/>
    </source>
</evidence>
<reference evidence="1" key="2">
    <citation type="submission" date="2023-07" db="EMBL/GenBank/DDBJ databases">
        <authorList>
            <person name="Aydin F."/>
            <person name="Tarhane S."/>
            <person name="Saticioglu I.B."/>
            <person name="Karakaya E."/>
            <person name="Abay S."/>
            <person name="Guran O."/>
            <person name="Bozkurt E."/>
            <person name="Uzum N."/>
            <person name="Olgun K."/>
            <person name="Jablonski D."/>
        </authorList>
    </citation>
    <scope>NUCLEOTIDE SEQUENCE</scope>
    <source>
        <strain evidence="1">Faydin-H75</strain>
    </source>
</reference>
<dbReference type="EMBL" id="JAUYZK010000013">
    <property type="protein sequence ID" value="MDP2539674.1"/>
    <property type="molecule type" value="Genomic_DNA"/>
</dbReference>
<dbReference type="GO" id="GO:0016301">
    <property type="term" value="F:kinase activity"/>
    <property type="evidence" value="ECO:0007669"/>
    <property type="project" value="UniProtKB-KW"/>
</dbReference>
<evidence type="ECO:0000313" key="2">
    <source>
        <dbReference type="EMBL" id="MDP2539674.1"/>
    </source>
</evidence>
<dbReference type="AlphaFoldDB" id="A0AA90ST69"/>
<dbReference type="Proteomes" id="UP001240777">
    <property type="component" value="Unassembled WGS sequence"/>
</dbReference>
<proteinExistence type="predicted"/>